<dbReference type="InterPro" id="IPR004026">
    <property type="entry name" value="Ada_DNA_repair_Zn-bd"/>
</dbReference>
<dbReference type="GO" id="GO:0008270">
    <property type="term" value="F:zinc ion binding"/>
    <property type="evidence" value="ECO:0007669"/>
    <property type="project" value="InterPro"/>
</dbReference>
<dbReference type="GO" id="GO:0006355">
    <property type="term" value="P:regulation of DNA-templated transcription"/>
    <property type="evidence" value="ECO:0007669"/>
    <property type="project" value="InterPro"/>
</dbReference>
<sequence>MNNFFKILLVVILFITIVNYFQIQELKKAIGRQPAMKSEEPTNLFEEKSSKEVIYIGNRQTLKFHLPDCEWAKKIGPKNRVYFKSKSEALKSGYQPCKVCRP</sequence>
<evidence type="ECO:0000256" key="1">
    <source>
        <dbReference type="ARBA" id="ARBA00023159"/>
    </source>
</evidence>
<dbReference type="InterPro" id="IPR035451">
    <property type="entry name" value="Ada-like_dom_sf"/>
</dbReference>
<evidence type="ECO:0000313" key="3">
    <source>
        <dbReference type="EMBL" id="HHR48365.1"/>
    </source>
</evidence>
<name>A0A7V6CMS5_UNCW3</name>
<dbReference type="EMBL" id="DTHS01000014">
    <property type="protein sequence ID" value="HHR48365.1"/>
    <property type="molecule type" value="Genomic_DNA"/>
</dbReference>
<comment type="caution">
    <text evidence="3">The sequence shown here is derived from an EMBL/GenBank/DDBJ whole genome shotgun (WGS) entry which is preliminary data.</text>
</comment>
<dbReference type="GO" id="GO:0006281">
    <property type="term" value="P:DNA repair"/>
    <property type="evidence" value="ECO:0007669"/>
    <property type="project" value="InterPro"/>
</dbReference>
<dbReference type="AlphaFoldDB" id="A0A7V6CMS5"/>
<reference evidence="3" key="1">
    <citation type="journal article" date="2020" name="mSystems">
        <title>Genome- and Community-Level Interaction Insights into Carbon Utilization and Element Cycling Functions of Hydrothermarchaeota in Hydrothermal Sediment.</title>
        <authorList>
            <person name="Zhou Z."/>
            <person name="Liu Y."/>
            <person name="Xu W."/>
            <person name="Pan J."/>
            <person name="Luo Z.H."/>
            <person name="Li M."/>
        </authorList>
    </citation>
    <scope>NUCLEOTIDE SEQUENCE [LARGE SCALE GENOMIC DNA]</scope>
    <source>
        <strain evidence="3">SpSt-791</strain>
    </source>
</reference>
<keyword evidence="1" id="KW-0010">Activator</keyword>
<dbReference type="SUPFAM" id="SSF57884">
    <property type="entry name" value="Ada DNA repair protein, N-terminal domain (N-Ada 10)"/>
    <property type="match status" value="1"/>
</dbReference>
<dbReference type="Pfam" id="PF02805">
    <property type="entry name" value="Ada_Zn_binding"/>
    <property type="match status" value="1"/>
</dbReference>
<organism evidence="3">
    <name type="scientific">candidate division WOR-3 bacterium</name>
    <dbReference type="NCBI Taxonomy" id="2052148"/>
    <lineage>
        <taxon>Bacteria</taxon>
        <taxon>Bacteria division WOR-3</taxon>
    </lineage>
</organism>
<protein>
    <recommendedName>
        <fullName evidence="2">Ada DNA repair metal-binding domain-containing protein</fullName>
    </recommendedName>
</protein>
<feature type="domain" description="Ada DNA repair metal-binding" evidence="2">
    <location>
        <begin position="47"/>
        <end position="102"/>
    </location>
</feature>
<evidence type="ECO:0000259" key="2">
    <source>
        <dbReference type="Pfam" id="PF02805"/>
    </source>
</evidence>
<dbReference type="GO" id="GO:0003677">
    <property type="term" value="F:DNA binding"/>
    <property type="evidence" value="ECO:0007669"/>
    <property type="project" value="InterPro"/>
</dbReference>
<accession>A0A7V6CMS5</accession>
<gene>
    <name evidence="3" type="ORF">ENV79_01810</name>
</gene>
<dbReference type="Gene3D" id="3.40.10.10">
    <property type="entry name" value="DNA Methylphosphotriester Repair Domain"/>
    <property type="match status" value="1"/>
</dbReference>
<proteinExistence type="predicted"/>
<dbReference type="GO" id="GO:0008168">
    <property type="term" value="F:methyltransferase activity"/>
    <property type="evidence" value="ECO:0007669"/>
    <property type="project" value="InterPro"/>
</dbReference>